<feature type="domain" description="Tryptophan synthase beta chain-like PALP" evidence="6">
    <location>
        <begin position="100"/>
        <end position="319"/>
    </location>
</feature>
<dbReference type="InterPro" id="IPR004450">
    <property type="entry name" value="Thr_synthase-like"/>
</dbReference>
<dbReference type="GO" id="GO:0009088">
    <property type="term" value="P:threonine biosynthetic process"/>
    <property type="evidence" value="ECO:0007669"/>
    <property type="project" value="UniProtKB-UniRule"/>
</dbReference>
<evidence type="ECO:0000256" key="2">
    <source>
        <dbReference type="ARBA" id="ARBA00005517"/>
    </source>
</evidence>
<dbReference type="InterPro" id="IPR036052">
    <property type="entry name" value="TrpB-like_PALP_sf"/>
</dbReference>
<dbReference type="Proteomes" id="UP000064514">
    <property type="component" value="Unassembled WGS sequence"/>
</dbReference>
<dbReference type="EC" id="4.2.3.1" evidence="4"/>
<dbReference type="Gene3D" id="3.90.1380.10">
    <property type="entry name" value="Threonine synthase, N-terminal domain"/>
    <property type="match status" value="1"/>
</dbReference>
<dbReference type="STRING" id="709323.GCA_001047135_00480"/>
<evidence type="ECO:0000259" key="6">
    <source>
        <dbReference type="Pfam" id="PF00291"/>
    </source>
</evidence>
<reference evidence="8" key="1">
    <citation type="journal article" date="2015" name="BMC Genomics">
        <title>Comparative genomics of Fructobacillus spp. and Leuconostoc spp. reveals niche-specific evolution of Fructobacillus spp.</title>
        <authorList>
            <person name="Endo A."/>
            <person name="Tanizawa Y."/>
            <person name="Tanaka N."/>
            <person name="Maeno S."/>
            <person name="Kumar H."/>
            <person name="Shiwa Y."/>
            <person name="Okada S."/>
            <person name="Yoshikawa H."/>
            <person name="Dicks L."/>
            <person name="Nakagawa J."/>
            <person name="Arita M."/>
        </authorList>
    </citation>
    <scope>NUCLEOTIDE SEQUENCE [LARGE SCALE GENOMIC DNA]</scope>
    <source>
        <strain evidence="8">F214-1</strain>
    </source>
</reference>
<evidence type="ECO:0000256" key="1">
    <source>
        <dbReference type="ARBA" id="ARBA00001933"/>
    </source>
</evidence>
<dbReference type="GO" id="GO:0005737">
    <property type="term" value="C:cytoplasm"/>
    <property type="evidence" value="ECO:0007669"/>
    <property type="project" value="TreeGrafter"/>
</dbReference>
<dbReference type="InterPro" id="IPR001926">
    <property type="entry name" value="TrpB-like_PALP"/>
</dbReference>
<evidence type="ECO:0000256" key="3">
    <source>
        <dbReference type="ARBA" id="ARBA00022898"/>
    </source>
</evidence>
<dbReference type="AlphaFoldDB" id="A0A3F3GZS2"/>
<dbReference type="Pfam" id="PF14821">
    <property type="entry name" value="Thr_synth_N"/>
    <property type="match status" value="1"/>
</dbReference>
<dbReference type="Gene3D" id="3.40.50.1100">
    <property type="match status" value="2"/>
</dbReference>
<dbReference type="CDD" id="cd01560">
    <property type="entry name" value="Thr-synth_2"/>
    <property type="match status" value="1"/>
</dbReference>
<dbReference type="InterPro" id="IPR037158">
    <property type="entry name" value="Thr_synth_N_sf"/>
</dbReference>
<evidence type="ECO:0000256" key="4">
    <source>
        <dbReference type="NCBIfam" id="TIGR00260"/>
    </source>
</evidence>
<dbReference type="PANTHER" id="PTHR43515:SF1">
    <property type="entry name" value="THREONINE SYNTHASE-LIKE 1"/>
    <property type="match status" value="1"/>
</dbReference>
<dbReference type="SUPFAM" id="SSF53686">
    <property type="entry name" value="Tryptophan synthase beta subunit-like PLP-dependent enzymes"/>
    <property type="match status" value="1"/>
</dbReference>
<evidence type="ECO:0000259" key="7">
    <source>
        <dbReference type="Pfam" id="PF14821"/>
    </source>
</evidence>
<dbReference type="PANTHER" id="PTHR43515">
    <property type="entry name" value="THREONINE SYNTHASE-LIKE 1"/>
    <property type="match status" value="1"/>
</dbReference>
<dbReference type="Pfam" id="PF24857">
    <property type="entry name" value="THR4_C"/>
    <property type="match status" value="1"/>
</dbReference>
<gene>
    <name evidence="8" type="ORF">FTRO_0021030</name>
</gene>
<sequence length="487" mass="52957">MEYVSTRGEAPAVSAAQAILQGLAPDGGLYVPNQWPTLNLDLKTIGQQSYQDLATEIFAAFLPDFTKAEIQAVVQAAYGSQWDTDKIVPVKDAGNNLHYLELFHGPTLAFKDIALQALPHLVIAAAKKEGLDKEIAILTATSGDTGTAAMAGFADVPGTKIAVLYPQVGVSDIQRQQMVSEPGKNTYVYGIEGNFDDAQQAVKRLLGDLDFAAFLKEEDIQISSANSINIGRLVPQIVYYFYGYGQLVEKGQIKPGEEIDVLVPTGNFGNMLAAYYASQIGLPVADFTVASNENHVLTELFQTGVYNKNRDFKVTNAPAMDILVSSNLERLLYFAGGQDADLIKKDMADLRSQGQYQLAEKTRSGLAKFSAGWTNQEQVEETIRKTFLSSGYLIDPHTAVAVYQYNDDGHQTLLAATASPYKFPQTVLEALGEEVVGGEGGLTALAVATKTQVPDQVKDLFQRPVRHRTFIQAADIQKQIESALKTD</sequence>
<keyword evidence="3 5" id="KW-0663">Pyridoxal phosphate</keyword>
<proteinExistence type="inferred from homology"/>
<dbReference type="InterPro" id="IPR029144">
    <property type="entry name" value="Thr_synth_N"/>
</dbReference>
<dbReference type="EMBL" id="DF968079">
    <property type="protein sequence ID" value="GAP03936.1"/>
    <property type="molecule type" value="Genomic_DNA"/>
</dbReference>
<comment type="cofactor">
    <cofactor evidence="1 5">
        <name>pyridoxal 5'-phosphate</name>
        <dbReference type="ChEBI" id="CHEBI:597326"/>
    </cofactor>
</comment>
<feature type="modified residue" description="N6-(pyridoxal phosphate)lysine" evidence="5">
    <location>
        <position position="111"/>
    </location>
</feature>
<name>A0A3F3GZS2_9LACO</name>
<evidence type="ECO:0000256" key="5">
    <source>
        <dbReference type="PIRSR" id="PIRSR604450-51"/>
    </source>
</evidence>
<feature type="domain" description="Threonine synthase N-terminal" evidence="7">
    <location>
        <begin position="2"/>
        <end position="78"/>
    </location>
</feature>
<dbReference type="NCBIfam" id="TIGR00260">
    <property type="entry name" value="thrC"/>
    <property type="match status" value="1"/>
</dbReference>
<organism evidence="8">
    <name type="scientific">Fructobacillus tropaeoli</name>
    <dbReference type="NCBI Taxonomy" id="709323"/>
    <lineage>
        <taxon>Bacteria</taxon>
        <taxon>Bacillati</taxon>
        <taxon>Bacillota</taxon>
        <taxon>Bacilli</taxon>
        <taxon>Lactobacillales</taxon>
        <taxon>Lactobacillaceae</taxon>
        <taxon>Fructobacillus</taxon>
    </lineage>
</organism>
<dbReference type="RefSeq" id="WP_059393410.1">
    <property type="nucleotide sequence ID" value="NZ_BOJU01000001.1"/>
</dbReference>
<dbReference type="GO" id="GO:0004795">
    <property type="term" value="F:threonine synthase activity"/>
    <property type="evidence" value="ECO:0007669"/>
    <property type="project" value="UniProtKB-UniRule"/>
</dbReference>
<evidence type="ECO:0000313" key="8">
    <source>
        <dbReference type="EMBL" id="GAP03936.1"/>
    </source>
</evidence>
<accession>A0A3F3GZS2</accession>
<protein>
    <recommendedName>
        <fullName evidence="4">Threonine synthase</fullName>
        <ecNumber evidence="4">4.2.3.1</ecNumber>
    </recommendedName>
</protein>
<dbReference type="Pfam" id="PF00291">
    <property type="entry name" value="PALP"/>
    <property type="match status" value="1"/>
</dbReference>
<comment type="similarity">
    <text evidence="2">Belongs to the threonine synthase family.</text>
</comment>